<feature type="region of interest" description="Disordered" evidence="1">
    <location>
        <begin position="72"/>
        <end position="146"/>
    </location>
</feature>
<feature type="compositionally biased region" description="Polar residues" evidence="1">
    <location>
        <begin position="91"/>
        <end position="123"/>
    </location>
</feature>
<dbReference type="Proteomes" id="UP000652761">
    <property type="component" value="Unassembled WGS sequence"/>
</dbReference>
<proteinExistence type="predicted"/>
<accession>A0A843WE11</accession>
<comment type="caution">
    <text evidence="2">The sequence shown here is derived from an EMBL/GenBank/DDBJ whole genome shotgun (WGS) entry which is preliminary data.</text>
</comment>
<name>A0A843WE11_COLES</name>
<sequence>MTFSVSKMKIANTRQSNTRHKKFILVRTSSPQESYVQTLSNTSGFHYPRVQSPLRTLTHLAAAGLLFTTRRGITTPWKPPGLPSTRRETNTLETPRSSFNTKGTNTLETPRSSFNTKGTNTKKCSGRQAPRSSLKTNARSEATTER</sequence>
<keyword evidence="3" id="KW-1185">Reference proteome</keyword>
<feature type="compositionally biased region" description="Polar residues" evidence="1">
    <location>
        <begin position="130"/>
        <end position="146"/>
    </location>
</feature>
<gene>
    <name evidence="2" type="ORF">Taro_041297</name>
</gene>
<evidence type="ECO:0000256" key="1">
    <source>
        <dbReference type="SAM" id="MobiDB-lite"/>
    </source>
</evidence>
<evidence type="ECO:0000313" key="2">
    <source>
        <dbReference type="EMBL" id="MQM08442.1"/>
    </source>
</evidence>
<dbReference type="EMBL" id="NMUH01004121">
    <property type="protein sequence ID" value="MQM08442.1"/>
    <property type="molecule type" value="Genomic_DNA"/>
</dbReference>
<dbReference type="AlphaFoldDB" id="A0A843WE11"/>
<evidence type="ECO:0000313" key="3">
    <source>
        <dbReference type="Proteomes" id="UP000652761"/>
    </source>
</evidence>
<protein>
    <submittedName>
        <fullName evidence="2">Uncharacterized protein</fullName>
    </submittedName>
</protein>
<reference evidence="2" key="1">
    <citation type="submission" date="2017-07" db="EMBL/GenBank/DDBJ databases">
        <title>Taro Niue Genome Assembly and Annotation.</title>
        <authorList>
            <person name="Atibalentja N."/>
            <person name="Keating K."/>
            <person name="Fields C.J."/>
        </authorList>
    </citation>
    <scope>NUCLEOTIDE SEQUENCE</scope>
    <source>
        <strain evidence="2">Niue_2</strain>
        <tissue evidence="2">Leaf</tissue>
    </source>
</reference>
<organism evidence="2 3">
    <name type="scientific">Colocasia esculenta</name>
    <name type="common">Wild taro</name>
    <name type="synonym">Arum esculentum</name>
    <dbReference type="NCBI Taxonomy" id="4460"/>
    <lineage>
        <taxon>Eukaryota</taxon>
        <taxon>Viridiplantae</taxon>
        <taxon>Streptophyta</taxon>
        <taxon>Embryophyta</taxon>
        <taxon>Tracheophyta</taxon>
        <taxon>Spermatophyta</taxon>
        <taxon>Magnoliopsida</taxon>
        <taxon>Liliopsida</taxon>
        <taxon>Araceae</taxon>
        <taxon>Aroideae</taxon>
        <taxon>Colocasieae</taxon>
        <taxon>Colocasia</taxon>
    </lineage>
</organism>